<dbReference type="Pfam" id="PF00589">
    <property type="entry name" value="Phage_integrase"/>
    <property type="match status" value="1"/>
</dbReference>
<dbReference type="EMBL" id="CP001101">
    <property type="protein sequence ID" value="ACE04083.1"/>
    <property type="molecule type" value="Genomic_DNA"/>
</dbReference>
<dbReference type="GO" id="GO:0015074">
    <property type="term" value="P:DNA integration"/>
    <property type="evidence" value="ECO:0007669"/>
    <property type="project" value="UniProtKB-KW"/>
</dbReference>
<feature type="domain" description="Core-binding (CB)" evidence="7">
    <location>
        <begin position="90"/>
        <end position="173"/>
    </location>
</feature>
<evidence type="ECO:0000259" key="7">
    <source>
        <dbReference type="PROSITE" id="PS51900"/>
    </source>
</evidence>
<dbReference type="CDD" id="cd01193">
    <property type="entry name" value="INT_IntI_C"/>
    <property type="match status" value="1"/>
</dbReference>
<dbReference type="STRING" id="331678.Cphamn1_1145"/>
<protein>
    <submittedName>
        <fullName evidence="8">Putative transcriptional regulator, TetR family</fullName>
    </submittedName>
</protein>
<proteinExistence type="inferred from homology"/>
<accession>B3EQQ0</accession>
<keyword evidence="2" id="KW-0229">DNA integration</keyword>
<keyword evidence="3 5" id="KW-0238">DNA-binding</keyword>
<dbReference type="InterPro" id="IPR013762">
    <property type="entry name" value="Integrase-like_cat_sf"/>
</dbReference>
<organism evidence="8">
    <name type="scientific">Chlorobium phaeobacteroides (strain BS1)</name>
    <dbReference type="NCBI Taxonomy" id="331678"/>
    <lineage>
        <taxon>Bacteria</taxon>
        <taxon>Pseudomonadati</taxon>
        <taxon>Chlorobiota</taxon>
        <taxon>Chlorobiia</taxon>
        <taxon>Chlorobiales</taxon>
        <taxon>Chlorobiaceae</taxon>
        <taxon>Chlorobium/Pelodictyon group</taxon>
        <taxon>Chlorobium</taxon>
    </lineage>
</organism>
<evidence type="ECO:0000256" key="1">
    <source>
        <dbReference type="ARBA" id="ARBA00008857"/>
    </source>
</evidence>
<dbReference type="AlphaFoldDB" id="B3EQQ0"/>
<dbReference type="Pfam" id="PF13495">
    <property type="entry name" value="Phage_int_SAM_4"/>
    <property type="match status" value="1"/>
</dbReference>
<dbReference type="InterPro" id="IPR011010">
    <property type="entry name" value="DNA_brk_join_enz"/>
</dbReference>
<comment type="similarity">
    <text evidence="1">Belongs to the 'phage' integrase family.</text>
</comment>
<dbReference type="Gene3D" id="1.10.150.130">
    <property type="match status" value="2"/>
</dbReference>
<evidence type="ECO:0000259" key="6">
    <source>
        <dbReference type="PROSITE" id="PS51898"/>
    </source>
</evidence>
<sequence>MNFRDFLLQKQHIPEKKVPYYLRWVSQYQKFCRHNPDQGIPPESVTLFLSELAKSHEDWQVLQARDAVRLYLYFSDTSLSINRTVPSCDHEWTEIDERMTHALRLRHRSYRTEQSYKAWVRRFGAFLEHKSPQAVEQSDLQRFLSSLAVERRVSASTQNQAFNALLFLFRHVLDKKVSGMEATVRSNRPRKLPVVLSREEVRSILEIMNEVTWLMASLIYGGGLRIDECLKLRIKDIDFDRGFLTVRSGKGNKDRQTLFPKNLAEPLRNHLSEIRNIHEEDRRNGIEGVSMPGALAYKYPNAGKEWGWFWVFPSANLSADPVTNTIRRHHMYPTTVQKAFKQAREKAGVVKQASVHTLRHSFATHLLEAGYDIRTVQELLGHANLQTTMIYTHVAKKNMLGVVSPLDM</sequence>
<dbReference type="InterPro" id="IPR010998">
    <property type="entry name" value="Integrase_recombinase_N"/>
</dbReference>
<reference evidence="8" key="1">
    <citation type="submission" date="2008-06" db="EMBL/GenBank/DDBJ databases">
        <title>Complete sequence of Chlorobium phaeobacteroides BS1.</title>
        <authorList>
            <consortium name="US DOE Joint Genome Institute"/>
            <person name="Lucas S."/>
            <person name="Copeland A."/>
            <person name="Lapidus A."/>
            <person name="Glavina del Rio T."/>
            <person name="Dalin E."/>
            <person name="Tice H."/>
            <person name="Bruce D."/>
            <person name="Goodwin L."/>
            <person name="Pitluck S."/>
            <person name="Schmutz J."/>
            <person name="Larimer F."/>
            <person name="Land M."/>
            <person name="Hauser L."/>
            <person name="Kyrpides N."/>
            <person name="Ovchinnikova G."/>
            <person name="Li T."/>
            <person name="Liu Z."/>
            <person name="Zhao F."/>
            <person name="Overmann J."/>
            <person name="Bryant D.A."/>
            <person name="Richardson P."/>
        </authorList>
    </citation>
    <scope>NUCLEOTIDE SEQUENCE [LARGE SCALE GENOMIC DNA]</scope>
    <source>
        <strain evidence="8">BS1</strain>
    </source>
</reference>
<evidence type="ECO:0000256" key="3">
    <source>
        <dbReference type="ARBA" id="ARBA00023125"/>
    </source>
</evidence>
<dbReference type="PANTHER" id="PTHR30349">
    <property type="entry name" value="PHAGE INTEGRASE-RELATED"/>
    <property type="match status" value="1"/>
</dbReference>
<dbReference type="GO" id="GO:0003677">
    <property type="term" value="F:DNA binding"/>
    <property type="evidence" value="ECO:0007669"/>
    <property type="project" value="UniProtKB-UniRule"/>
</dbReference>
<dbReference type="PROSITE" id="PS51900">
    <property type="entry name" value="CB"/>
    <property type="match status" value="1"/>
</dbReference>
<dbReference type="Gene3D" id="1.10.443.10">
    <property type="entry name" value="Intergrase catalytic core"/>
    <property type="match status" value="1"/>
</dbReference>
<dbReference type="InterPro" id="IPR044068">
    <property type="entry name" value="CB"/>
</dbReference>
<gene>
    <name evidence="8" type="ordered locus">Cphamn1_1145</name>
</gene>
<feature type="domain" description="Tyr recombinase" evidence="6">
    <location>
        <begin position="191"/>
        <end position="404"/>
    </location>
</feature>
<dbReference type="PROSITE" id="PS51898">
    <property type="entry name" value="TYR_RECOMBINASE"/>
    <property type="match status" value="1"/>
</dbReference>
<dbReference type="InterPro" id="IPR004107">
    <property type="entry name" value="Integrase_SAM-like_N"/>
</dbReference>
<dbReference type="NCBIfam" id="TIGR02249">
    <property type="entry name" value="integrase_gron"/>
    <property type="match status" value="1"/>
</dbReference>
<evidence type="ECO:0000313" key="8">
    <source>
        <dbReference type="EMBL" id="ACE04083.1"/>
    </source>
</evidence>
<dbReference type="SUPFAM" id="SSF56349">
    <property type="entry name" value="DNA breaking-rejoining enzymes"/>
    <property type="match status" value="1"/>
</dbReference>
<dbReference type="KEGG" id="cpb:Cphamn1_1145"/>
<evidence type="ECO:0000256" key="4">
    <source>
        <dbReference type="ARBA" id="ARBA00023172"/>
    </source>
</evidence>
<dbReference type="InterPro" id="IPR050090">
    <property type="entry name" value="Tyrosine_recombinase_XerCD"/>
</dbReference>
<dbReference type="GO" id="GO:0006310">
    <property type="term" value="P:DNA recombination"/>
    <property type="evidence" value="ECO:0007669"/>
    <property type="project" value="UniProtKB-KW"/>
</dbReference>
<keyword evidence="4" id="KW-0233">DNA recombination</keyword>
<dbReference type="eggNOG" id="COG4974">
    <property type="taxonomic scope" value="Bacteria"/>
</dbReference>
<evidence type="ECO:0000256" key="5">
    <source>
        <dbReference type="PROSITE-ProRule" id="PRU01248"/>
    </source>
</evidence>
<name>B3EQQ0_CHLPB</name>
<dbReference type="InterPro" id="IPR002104">
    <property type="entry name" value="Integrase_catalytic"/>
</dbReference>
<dbReference type="InterPro" id="IPR011946">
    <property type="entry name" value="Integrase_integron-type"/>
</dbReference>
<dbReference type="PANTHER" id="PTHR30349:SF64">
    <property type="entry name" value="PROPHAGE INTEGRASE INTD-RELATED"/>
    <property type="match status" value="1"/>
</dbReference>
<dbReference type="HOGENOM" id="CLU_027562_37_0_10"/>
<evidence type="ECO:0000256" key="2">
    <source>
        <dbReference type="ARBA" id="ARBA00022908"/>
    </source>
</evidence>